<accession>A0A6M0QPF0</accession>
<comment type="caution">
    <text evidence="1">The sequence shown here is derived from an EMBL/GenBank/DDBJ whole genome shotgun (WGS) entry which is preliminary data.</text>
</comment>
<gene>
    <name evidence="1" type="ORF">G4Z14_03545</name>
</gene>
<protein>
    <submittedName>
        <fullName evidence="1">Uncharacterized protein</fullName>
    </submittedName>
</protein>
<evidence type="ECO:0000313" key="2">
    <source>
        <dbReference type="Proteomes" id="UP000477782"/>
    </source>
</evidence>
<evidence type="ECO:0000313" key="1">
    <source>
        <dbReference type="EMBL" id="NEY89360.1"/>
    </source>
</evidence>
<reference evidence="1 2" key="1">
    <citation type="submission" date="2020-02" db="EMBL/GenBank/DDBJ databases">
        <authorList>
            <person name="Chen W.-M."/>
        </authorList>
    </citation>
    <scope>NUCLEOTIDE SEQUENCE [LARGE SCALE GENOMIC DNA]</scope>
    <source>
        <strain evidence="1 2">KMS-5</strain>
    </source>
</reference>
<dbReference type="Proteomes" id="UP000477782">
    <property type="component" value="Unassembled WGS sequence"/>
</dbReference>
<name>A0A6M0QPF0_9RHOB</name>
<dbReference type="EMBL" id="JAAIVJ010000001">
    <property type="protein sequence ID" value="NEY89360.1"/>
    <property type="molecule type" value="Genomic_DNA"/>
</dbReference>
<keyword evidence="2" id="KW-1185">Reference proteome</keyword>
<dbReference type="AlphaFoldDB" id="A0A6M0QPF0"/>
<proteinExistence type="predicted"/>
<organism evidence="1 2">
    <name type="scientific">Tabrizicola oligotrophica</name>
    <dbReference type="NCBI Taxonomy" id="2710650"/>
    <lineage>
        <taxon>Bacteria</taxon>
        <taxon>Pseudomonadati</taxon>
        <taxon>Pseudomonadota</taxon>
        <taxon>Alphaproteobacteria</taxon>
        <taxon>Rhodobacterales</taxon>
        <taxon>Paracoccaceae</taxon>
        <taxon>Tabrizicola</taxon>
    </lineage>
</organism>
<sequence length="105" mass="11835">MPNLSPADELAEIRAEIARLKAREAALRSLFLSDPAASHSGRWSRVEVVQSQERRFNPALLPDSIRQDPRYCDLRLVQTVRCLPATLTVAVRPGWPIRRDPAALH</sequence>
<dbReference type="RefSeq" id="WP_164623360.1">
    <property type="nucleotide sequence ID" value="NZ_JAAIVJ010000001.1"/>
</dbReference>